<evidence type="ECO:0000313" key="1">
    <source>
        <dbReference type="EMBL" id="QTD48213.1"/>
    </source>
</evidence>
<proteinExistence type="predicted"/>
<organism evidence="1 2">
    <name type="scientific">Sulfidibacter corallicola</name>
    <dbReference type="NCBI Taxonomy" id="2818388"/>
    <lineage>
        <taxon>Bacteria</taxon>
        <taxon>Pseudomonadati</taxon>
        <taxon>Acidobacteriota</taxon>
        <taxon>Holophagae</taxon>
        <taxon>Acanthopleuribacterales</taxon>
        <taxon>Acanthopleuribacteraceae</taxon>
        <taxon>Sulfidibacter</taxon>
    </lineage>
</organism>
<dbReference type="AlphaFoldDB" id="A0A8A4TEZ9"/>
<sequence length="52" mass="5658">MWSFHLFTTSPAPRSHTALAGGIHWVRIIPAGAGAVLDDTSIAFLFHGHEFL</sequence>
<dbReference type="KEGG" id="scor:J3U87_21720"/>
<keyword evidence="2" id="KW-1185">Reference proteome</keyword>
<evidence type="ECO:0000313" key="2">
    <source>
        <dbReference type="Proteomes" id="UP000663929"/>
    </source>
</evidence>
<accession>A0A8A4TEZ9</accession>
<gene>
    <name evidence="1" type="ORF">J3U87_21720</name>
</gene>
<reference evidence="1" key="1">
    <citation type="submission" date="2021-03" db="EMBL/GenBank/DDBJ databases">
        <title>Acanthopleuribacteraceae sp. M133.</title>
        <authorList>
            <person name="Wang G."/>
        </authorList>
    </citation>
    <scope>NUCLEOTIDE SEQUENCE</scope>
    <source>
        <strain evidence="1">M133</strain>
    </source>
</reference>
<name>A0A8A4TEZ9_SULCO</name>
<dbReference type="RefSeq" id="WP_237377871.1">
    <property type="nucleotide sequence ID" value="NZ_CP071793.1"/>
</dbReference>
<protein>
    <submittedName>
        <fullName evidence="1">Uncharacterized protein</fullName>
    </submittedName>
</protein>
<dbReference type="EMBL" id="CP071793">
    <property type="protein sequence ID" value="QTD48213.1"/>
    <property type="molecule type" value="Genomic_DNA"/>
</dbReference>
<dbReference type="Proteomes" id="UP000663929">
    <property type="component" value="Chromosome"/>
</dbReference>